<name>A0AAC9EVI4_PISSA</name>
<organism evidence="1 2">
    <name type="scientific">Piscirickettsia salmonis</name>
    <dbReference type="NCBI Taxonomy" id="1238"/>
    <lineage>
        <taxon>Bacteria</taxon>
        <taxon>Pseudomonadati</taxon>
        <taxon>Pseudomonadota</taxon>
        <taxon>Gammaproteobacteria</taxon>
        <taxon>Thiotrichales</taxon>
        <taxon>Piscirickettsiaceae</taxon>
        <taxon>Piscirickettsia</taxon>
    </lineage>
</organism>
<protein>
    <submittedName>
        <fullName evidence="1">Uncharacterized protein</fullName>
    </submittedName>
</protein>
<evidence type="ECO:0000313" key="2">
    <source>
        <dbReference type="Proteomes" id="UP000029558"/>
    </source>
</evidence>
<dbReference type="EMBL" id="CP012511">
    <property type="protein sequence ID" value="ALB24541.1"/>
    <property type="molecule type" value="Genomic_DNA"/>
</dbReference>
<evidence type="ECO:0000313" key="1">
    <source>
        <dbReference type="EMBL" id="ALB24541.1"/>
    </source>
</evidence>
<dbReference type="Proteomes" id="UP000029558">
    <property type="component" value="Plasmid pPSB1-3"/>
</dbReference>
<reference evidence="1 2" key="1">
    <citation type="journal article" date="2014" name="Genome Announc.">
        <title>Comparative Genome Analysis of Two Isolates of the Fish Pathogen Piscirickettsia salmonis from Different Hosts Reveals Major Differences in Virulence-Associated Secretion Systems.</title>
        <authorList>
            <person name="Bohle H."/>
            <person name="Henriquez P."/>
            <person name="Grothusen H."/>
            <person name="Navas E."/>
            <person name="Sandoval A."/>
            <person name="Bustamante F."/>
            <person name="Bustos P."/>
            <person name="Mancilla M."/>
        </authorList>
    </citation>
    <scope>NUCLEOTIDE SEQUENCE [LARGE SCALE GENOMIC DNA]</scope>
    <source>
        <strain evidence="2">B1-32597</strain>
    </source>
</reference>
<sequence length="66" mass="7560">MTLTVTDIHDLTVMLGMLEDIYQYEIPAAQRILKKIADKPESKSYHIVPTGLSSEKSIHYVNKLRD</sequence>
<dbReference type="AlphaFoldDB" id="A0AAC9EVI4"/>
<proteinExistence type="predicted"/>
<gene>
    <name evidence="1" type="ORF">KU39_3p79</name>
</gene>
<accession>A0AAC9EVI4</accession>
<geneLocation type="plasmid" evidence="1 2">
    <name>pPSB1-3</name>
</geneLocation>
<keyword evidence="1" id="KW-0614">Plasmid</keyword>